<keyword evidence="5 9" id="KW-0472">Membrane</keyword>
<protein>
    <recommendedName>
        <fullName evidence="6">lysoplasmalogenase</fullName>
        <ecNumber evidence="6">3.3.2.2</ecNumber>
    </recommendedName>
</protein>
<evidence type="ECO:0000256" key="4">
    <source>
        <dbReference type="ARBA" id="ARBA00022989"/>
    </source>
</evidence>
<evidence type="ECO:0000256" key="9">
    <source>
        <dbReference type="SAM" id="Phobius"/>
    </source>
</evidence>
<name>A0ABQ8JCS7_DERPT</name>
<feature type="transmembrane region" description="Helical" evidence="9">
    <location>
        <begin position="135"/>
        <end position="153"/>
    </location>
</feature>
<feature type="transmembrane region" description="Helical" evidence="9">
    <location>
        <begin position="25"/>
        <end position="44"/>
    </location>
</feature>
<gene>
    <name evidence="10" type="primary">TMEM86A</name>
    <name evidence="10" type="ORF">DERP_014030</name>
</gene>
<evidence type="ECO:0000256" key="3">
    <source>
        <dbReference type="ARBA" id="ARBA00022692"/>
    </source>
</evidence>
<sequence>MNTFDWYYLLLTFPYTLFGPRIPSIWISYGAKCIPILYLIWTIIKNKSWTKPFDYSTKIAAGLVASVIGDVYILNMEEISKSYMINGIIFFALAHIFYISAMKVKNFRYFHLLIVVMLFSLAYIIIHHQLIRMNYWQQITIPAYILIILTMAYRASLHRDSVHIWNHIPATRMAAISFVISDSILGLTEITGLIMIPKYVRHVLILSFYYFSQYCFTKSAILHI</sequence>
<evidence type="ECO:0000256" key="7">
    <source>
        <dbReference type="ARBA" id="ARBA00049458"/>
    </source>
</evidence>
<dbReference type="Pfam" id="PF07947">
    <property type="entry name" value="YhhN"/>
    <property type="match status" value="1"/>
</dbReference>
<evidence type="ECO:0000313" key="10">
    <source>
        <dbReference type="EMBL" id="KAH9420411.1"/>
    </source>
</evidence>
<comment type="catalytic activity">
    <reaction evidence="7">
        <text>a 1-O-(1Z-alkenyl)-sn-glycero-3-phosphoethanolamine + H2O = a 2,3-saturated aldehyde + sn-glycero-3-phosphoethanolamine</text>
        <dbReference type="Rhea" id="RHEA:16905"/>
        <dbReference type="ChEBI" id="CHEBI:15377"/>
        <dbReference type="ChEBI" id="CHEBI:73359"/>
        <dbReference type="ChEBI" id="CHEBI:77288"/>
        <dbReference type="ChEBI" id="CHEBI:143890"/>
        <dbReference type="EC" id="3.3.2.2"/>
    </reaction>
</comment>
<dbReference type="Proteomes" id="UP000887458">
    <property type="component" value="Unassembled WGS sequence"/>
</dbReference>
<evidence type="ECO:0000256" key="8">
    <source>
        <dbReference type="ARBA" id="ARBA00049560"/>
    </source>
</evidence>
<keyword evidence="4 9" id="KW-1133">Transmembrane helix</keyword>
<feature type="transmembrane region" description="Helical" evidence="9">
    <location>
        <begin position="82"/>
        <end position="102"/>
    </location>
</feature>
<keyword evidence="3 9" id="KW-0812">Transmembrane</keyword>
<feature type="transmembrane region" description="Helical" evidence="9">
    <location>
        <begin position="174"/>
        <end position="196"/>
    </location>
</feature>
<reference evidence="10 11" key="2">
    <citation type="journal article" date="2022" name="Mol. Biol. Evol.">
        <title>Comparative Genomics Reveals Insights into the Divergent Evolution of Astigmatic Mites and Household Pest Adaptations.</title>
        <authorList>
            <person name="Xiong Q."/>
            <person name="Wan A.T."/>
            <person name="Liu X."/>
            <person name="Fung C.S."/>
            <person name="Xiao X."/>
            <person name="Malainual N."/>
            <person name="Hou J."/>
            <person name="Wang L."/>
            <person name="Wang M."/>
            <person name="Yang K.Y."/>
            <person name="Cui Y."/>
            <person name="Leung E.L."/>
            <person name="Nong W."/>
            <person name="Shin S.K."/>
            <person name="Au S.W."/>
            <person name="Jeong K.Y."/>
            <person name="Chew F.T."/>
            <person name="Hui J.H."/>
            <person name="Leung T.F."/>
            <person name="Tungtrongchitr A."/>
            <person name="Zhong N."/>
            <person name="Liu Z."/>
            <person name="Tsui S.K."/>
        </authorList>
    </citation>
    <scope>NUCLEOTIDE SEQUENCE [LARGE SCALE GENOMIC DNA]</scope>
    <source>
        <strain evidence="10">Derp</strain>
    </source>
</reference>
<dbReference type="EC" id="3.3.2.2" evidence="6"/>
<dbReference type="InterPro" id="IPR012506">
    <property type="entry name" value="TMEM86B-like"/>
</dbReference>
<comment type="similarity">
    <text evidence="2">Belongs to the TMEM86 family.</text>
</comment>
<dbReference type="PANTHER" id="PTHR31885">
    <property type="entry name" value="GH04784P"/>
    <property type="match status" value="1"/>
</dbReference>
<dbReference type="EMBL" id="NJHN03000049">
    <property type="protein sequence ID" value="KAH9420411.1"/>
    <property type="molecule type" value="Genomic_DNA"/>
</dbReference>
<reference evidence="10 11" key="1">
    <citation type="journal article" date="2018" name="J. Allergy Clin. Immunol.">
        <title>High-quality assembly of Dermatophagoides pteronyssinus genome and transcriptome reveals a wide range of novel allergens.</title>
        <authorList>
            <person name="Liu X.Y."/>
            <person name="Yang K.Y."/>
            <person name="Wang M.Q."/>
            <person name="Kwok J.S."/>
            <person name="Zeng X."/>
            <person name="Yang Z."/>
            <person name="Xiao X.J."/>
            <person name="Lau C.P."/>
            <person name="Li Y."/>
            <person name="Huang Z.M."/>
            <person name="Ba J.G."/>
            <person name="Yim A.K."/>
            <person name="Ouyang C.Y."/>
            <person name="Ngai S.M."/>
            <person name="Chan T.F."/>
            <person name="Leung E.L."/>
            <person name="Liu L."/>
            <person name="Liu Z.G."/>
            <person name="Tsui S.K."/>
        </authorList>
    </citation>
    <scope>NUCLEOTIDE SEQUENCE [LARGE SCALE GENOMIC DNA]</scope>
    <source>
        <strain evidence="10">Derp</strain>
    </source>
</reference>
<comment type="caution">
    <text evidence="10">The sequence shown here is derived from an EMBL/GenBank/DDBJ whole genome shotgun (WGS) entry which is preliminary data.</text>
</comment>
<dbReference type="PANTHER" id="PTHR31885:SF6">
    <property type="entry name" value="GH04784P"/>
    <property type="match status" value="1"/>
</dbReference>
<proteinExistence type="inferred from homology"/>
<evidence type="ECO:0000313" key="11">
    <source>
        <dbReference type="Proteomes" id="UP000887458"/>
    </source>
</evidence>
<comment type="catalytic activity">
    <reaction evidence="8">
        <text>a 1-O-(1Z-alkenyl)-sn-glycero-3-phosphocholine + H2O = a 2,3-saturated aldehyde + sn-glycerol 3-phosphocholine</text>
        <dbReference type="Rhea" id="RHEA:22544"/>
        <dbReference type="ChEBI" id="CHEBI:15377"/>
        <dbReference type="ChEBI" id="CHEBI:16870"/>
        <dbReference type="ChEBI" id="CHEBI:73359"/>
        <dbReference type="ChEBI" id="CHEBI:77287"/>
        <dbReference type="EC" id="3.3.2.2"/>
    </reaction>
</comment>
<organism evidence="10 11">
    <name type="scientific">Dermatophagoides pteronyssinus</name>
    <name type="common">European house dust mite</name>
    <dbReference type="NCBI Taxonomy" id="6956"/>
    <lineage>
        <taxon>Eukaryota</taxon>
        <taxon>Metazoa</taxon>
        <taxon>Ecdysozoa</taxon>
        <taxon>Arthropoda</taxon>
        <taxon>Chelicerata</taxon>
        <taxon>Arachnida</taxon>
        <taxon>Acari</taxon>
        <taxon>Acariformes</taxon>
        <taxon>Sarcoptiformes</taxon>
        <taxon>Astigmata</taxon>
        <taxon>Psoroptidia</taxon>
        <taxon>Analgoidea</taxon>
        <taxon>Pyroglyphidae</taxon>
        <taxon>Dermatophagoidinae</taxon>
        <taxon>Dermatophagoides</taxon>
    </lineage>
</organism>
<comment type="subcellular location">
    <subcellularLocation>
        <location evidence="1">Membrane</location>
        <topology evidence="1">Multi-pass membrane protein</topology>
    </subcellularLocation>
</comment>
<feature type="transmembrane region" description="Helical" evidence="9">
    <location>
        <begin position="109"/>
        <end position="129"/>
    </location>
</feature>
<accession>A0ABQ8JCS7</accession>
<keyword evidence="11" id="KW-1185">Reference proteome</keyword>
<evidence type="ECO:0000256" key="5">
    <source>
        <dbReference type="ARBA" id="ARBA00023136"/>
    </source>
</evidence>
<evidence type="ECO:0000256" key="2">
    <source>
        <dbReference type="ARBA" id="ARBA00007375"/>
    </source>
</evidence>
<evidence type="ECO:0000256" key="6">
    <source>
        <dbReference type="ARBA" id="ARBA00035673"/>
    </source>
</evidence>
<feature type="transmembrane region" description="Helical" evidence="9">
    <location>
        <begin position="56"/>
        <end position="76"/>
    </location>
</feature>
<evidence type="ECO:0000256" key="1">
    <source>
        <dbReference type="ARBA" id="ARBA00004141"/>
    </source>
</evidence>